<reference evidence="2 3" key="1">
    <citation type="journal article" date="2021" name="Int. J. Syst. Evol. Microbiol.">
        <title>Reticulibacter mediterranei gen. nov., sp. nov., within the new family Reticulibacteraceae fam. nov., and Ktedonospora formicarum gen. nov., sp. nov., Ktedonobacter robiniae sp. nov., Dictyobacter formicarum sp. nov. and Dictyobacter arantiisoli sp. nov., belonging to the class Ktedonobacteria.</title>
        <authorList>
            <person name="Yabe S."/>
            <person name="Zheng Y."/>
            <person name="Wang C.M."/>
            <person name="Sakai Y."/>
            <person name="Abe K."/>
            <person name="Yokota A."/>
            <person name="Donadio S."/>
            <person name="Cavaletti L."/>
            <person name="Monciardini P."/>
        </authorList>
    </citation>
    <scope>NUCLEOTIDE SEQUENCE [LARGE SCALE GENOMIC DNA]</scope>
    <source>
        <strain evidence="2 3">SOSP1-30</strain>
    </source>
</reference>
<organism evidence="2 3">
    <name type="scientific">Ktedonobacter robiniae</name>
    <dbReference type="NCBI Taxonomy" id="2778365"/>
    <lineage>
        <taxon>Bacteria</taxon>
        <taxon>Bacillati</taxon>
        <taxon>Chloroflexota</taxon>
        <taxon>Ktedonobacteria</taxon>
        <taxon>Ktedonobacterales</taxon>
        <taxon>Ktedonobacteraceae</taxon>
        <taxon>Ktedonobacter</taxon>
    </lineage>
</organism>
<keyword evidence="3" id="KW-1185">Reference proteome</keyword>
<evidence type="ECO:0000313" key="3">
    <source>
        <dbReference type="Proteomes" id="UP000654345"/>
    </source>
</evidence>
<feature type="domain" description="Transposase IS116/IS110/IS902 C-terminal" evidence="1">
    <location>
        <begin position="1"/>
        <end position="70"/>
    </location>
</feature>
<proteinExistence type="predicted"/>
<dbReference type="EMBL" id="BNJG01000005">
    <property type="protein sequence ID" value="GHO60320.1"/>
    <property type="molecule type" value="Genomic_DNA"/>
</dbReference>
<dbReference type="PANTHER" id="PTHR33055:SF3">
    <property type="entry name" value="PUTATIVE TRANSPOSASE FOR IS117-RELATED"/>
    <property type="match status" value="1"/>
</dbReference>
<accession>A0ABQ3V6S1</accession>
<dbReference type="PANTHER" id="PTHR33055">
    <property type="entry name" value="TRANSPOSASE FOR INSERTION SEQUENCE ELEMENT IS1111A"/>
    <property type="match status" value="1"/>
</dbReference>
<evidence type="ECO:0000259" key="1">
    <source>
        <dbReference type="Pfam" id="PF02371"/>
    </source>
</evidence>
<dbReference type="InterPro" id="IPR003346">
    <property type="entry name" value="Transposase_20"/>
</dbReference>
<evidence type="ECO:0000313" key="2">
    <source>
        <dbReference type="EMBL" id="GHO60320.1"/>
    </source>
</evidence>
<dbReference type="Proteomes" id="UP000654345">
    <property type="component" value="Unassembled WGS sequence"/>
</dbReference>
<name>A0ABQ3V6S1_9CHLR</name>
<comment type="caution">
    <text evidence="2">The sequence shown here is derived from an EMBL/GenBank/DDBJ whole genome shotgun (WGS) entry which is preliminary data.</text>
</comment>
<sequence>MLAEWGDNRQRYAMPSCIAALAGTSPVPFESGNYATVHHRFACVKPLRNALHQFAWQSTNQEPWVKTYYERKRREGKSRSMAVQALANVWVRVIFAMWHKREAYQCDTFETAQRQHARRVA</sequence>
<dbReference type="Pfam" id="PF02371">
    <property type="entry name" value="Transposase_20"/>
    <property type="match status" value="1"/>
</dbReference>
<protein>
    <recommendedName>
        <fullName evidence="1">Transposase IS116/IS110/IS902 C-terminal domain-containing protein</fullName>
    </recommendedName>
</protein>
<gene>
    <name evidence="2" type="ORF">KSB_87950</name>
</gene>
<dbReference type="InterPro" id="IPR047650">
    <property type="entry name" value="Transpos_IS110"/>
</dbReference>